<protein>
    <recommendedName>
        <fullName evidence="4">Phage abortive infection protein</fullName>
    </recommendedName>
</protein>
<proteinExistence type="predicted"/>
<dbReference type="RefSeq" id="WP_311426503.1">
    <property type="nucleotide sequence ID" value="NZ_JAVRIA010000002.1"/>
</dbReference>
<evidence type="ECO:0008006" key="4">
    <source>
        <dbReference type="Google" id="ProtNLM"/>
    </source>
</evidence>
<accession>A0ABU2YIL3</accession>
<reference evidence="2 3" key="1">
    <citation type="submission" date="2023-09" db="EMBL/GenBank/DDBJ databases">
        <authorList>
            <person name="Rey-Velasco X."/>
        </authorList>
    </citation>
    <scope>NUCLEOTIDE SEQUENCE [LARGE SCALE GENOMIC DNA]</scope>
    <source>
        <strain evidence="2 3">W332</strain>
    </source>
</reference>
<keyword evidence="1" id="KW-1133">Transmembrane helix</keyword>
<gene>
    <name evidence="2" type="ORF">RM697_03655</name>
</gene>
<evidence type="ECO:0000256" key="1">
    <source>
        <dbReference type="SAM" id="Phobius"/>
    </source>
</evidence>
<evidence type="ECO:0000313" key="2">
    <source>
        <dbReference type="EMBL" id="MDT0557726.1"/>
    </source>
</evidence>
<keyword evidence="1" id="KW-0812">Transmembrane</keyword>
<sequence>MIKFFRKIRESLITQNKLGKYLVYAFGEIVLVVIGILLALNINNKNEERINKAKFVKIFKEIQDDLVEDTQRANRIFDRHILDDSIQDLILNNKFTREDYRLKNARRLGNLYVDFVIQTNGYDNLISNIDNVPEKYKPLLKDLKHLYVRLKTTIDVYNTRIRETVYKNIDHTYELEWYQKSVKGIISDEAIDYFLEDPHYKGQVIKYCNDRQNIFGISQFYKQRAFNMYHEIYEAISSNDSIPELVKKERFDNEVYNAILGEYKLKDKVGDYFKDMISVIKEDDVYYLVDSDGKYELLWYKENYFEVEGTYCQVNKFNEGDLFWTWNISGNATYTKIE</sequence>
<feature type="transmembrane region" description="Helical" evidence="1">
    <location>
        <begin position="21"/>
        <end position="42"/>
    </location>
</feature>
<dbReference type="Proteomes" id="UP001259492">
    <property type="component" value="Unassembled WGS sequence"/>
</dbReference>
<dbReference type="EMBL" id="JAVRIA010000002">
    <property type="protein sequence ID" value="MDT0557726.1"/>
    <property type="molecule type" value="Genomic_DNA"/>
</dbReference>
<keyword evidence="1" id="KW-0472">Membrane</keyword>
<evidence type="ECO:0000313" key="3">
    <source>
        <dbReference type="Proteomes" id="UP001259492"/>
    </source>
</evidence>
<organism evidence="2 3">
    <name type="scientific">Microcosmobacter mediterraneus</name>
    <dbReference type="NCBI Taxonomy" id="3075607"/>
    <lineage>
        <taxon>Bacteria</taxon>
        <taxon>Pseudomonadati</taxon>
        <taxon>Bacteroidota</taxon>
        <taxon>Flavobacteriia</taxon>
        <taxon>Flavobacteriales</taxon>
        <taxon>Flavobacteriaceae</taxon>
        <taxon>Microcosmobacter</taxon>
    </lineage>
</organism>
<comment type="caution">
    <text evidence="2">The sequence shown here is derived from an EMBL/GenBank/DDBJ whole genome shotgun (WGS) entry which is preliminary data.</text>
</comment>
<keyword evidence="3" id="KW-1185">Reference proteome</keyword>
<name>A0ABU2YIL3_9FLAO</name>